<evidence type="ECO:0000256" key="1">
    <source>
        <dbReference type="SAM" id="MobiDB-lite"/>
    </source>
</evidence>
<keyword evidence="3" id="KW-1185">Reference proteome</keyword>
<evidence type="ECO:0000313" key="3">
    <source>
        <dbReference type="Proteomes" id="UP001431784"/>
    </source>
</evidence>
<organism evidence="2 3">
    <name type="scientific">Roseinatronobacter alkalisoli</name>
    <dbReference type="NCBI Taxonomy" id="3028235"/>
    <lineage>
        <taxon>Bacteria</taxon>
        <taxon>Pseudomonadati</taxon>
        <taxon>Pseudomonadota</taxon>
        <taxon>Alphaproteobacteria</taxon>
        <taxon>Rhodobacterales</taxon>
        <taxon>Paracoccaceae</taxon>
        <taxon>Roseinatronobacter</taxon>
    </lineage>
</organism>
<evidence type="ECO:0008006" key="4">
    <source>
        <dbReference type="Google" id="ProtNLM"/>
    </source>
</evidence>
<protein>
    <recommendedName>
        <fullName evidence="4">Anti-sigma factor NepR domain-containing protein</fullName>
    </recommendedName>
</protein>
<sequence>MGGQDNDHADKASLEQQMKNLISRIAQEPVPNELRTLAEELQAALRRHRESSDPHE</sequence>
<comment type="caution">
    <text evidence="2">The sequence shown here is derived from an EMBL/GenBank/DDBJ whole genome shotgun (WGS) entry which is preliminary data.</text>
</comment>
<name>A0ABT5T814_9RHOB</name>
<gene>
    <name evidence="2" type="ORF">PUT78_08250</name>
</gene>
<reference evidence="2" key="1">
    <citation type="submission" date="2023-02" db="EMBL/GenBank/DDBJ databases">
        <title>Description of Roseinatronobacter alkalisoli sp. nov., an alkaliphilic bacerium isolated from soda soil.</title>
        <authorList>
            <person name="Wei W."/>
        </authorList>
    </citation>
    <scope>NUCLEOTIDE SEQUENCE</scope>
    <source>
        <strain evidence="2">HJB301</strain>
    </source>
</reference>
<accession>A0ABT5T814</accession>
<dbReference type="Proteomes" id="UP001431784">
    <property type="component" value="Unassembled WGS sequence"/>
</dbReference>
<feature type="compositionally biased region" description="Basic and acidic residues" evidence="1">
    <location>
        <begin position="1"/>
        <end position="13"/>
    </location>
</feature>
<feature type="region of interest" description="Disordered" evidence="1">
    <location>
        <begin position="1"/>
        <end position="20"/>
    </location>
</feature>
<dbReference type="RefSeq" id="WP_274351774.1">
    <property type="nucleotide sequence ID" value="NZ_JAQZSM010000005.1"/>
</dbReference>
<evidence type="ECO:0000313" key="2">
    <source>
        <dbReference type="EMBL" id="MDD7971089.1"/>
    </source>
</evidence>
<dbReference type="EMBL" id="JAQZSM010000005">
    <property type="protein sequence ID" value="MDD7971089.1"/>
    <property type="molecule type" value="Genomic_DNA"/>
</dbReference>
<proteinExistence type="predicted"/>